<dbReference type="AlphaFoldDB" id="A0A4U1ILA9"/>
<evidence type="ECO:0000256" key="1">
    <source>
        <dbReference type="SAM" id="MobiDB-lite"/>
    </source>
</evidence>
<evidence type="ECO:0000313" key="2">
    <source>
        <dbReference type="EMBL" id="TKC94686.1"/>
    </source>
</evidence>
<dbReference type="OrthoDB" id="6904246at2"/>
<protein>
    <submittedName>
        <fullName evidence="2">Uncharacterized protein</fullName>
    </submittedName>
</protein>
<name>A0A4U1ILA9_9BACT</name>
<feature type="compositionally biased region" description="Pro residues" evidence="1">
    <location>
        <begin position="335"/>
        <end position="347"/>
    </location>
</feature>
<keyword evidence="3" id="KW-1185">Reference proteome</keyword>
<feature type="compositionally biased region" description="Low complexity" evidence="1">
    <location>
        <begin position="348"/>
        <end position="376"/>
    </location>
</feature>
<feature type="region of interest" description="Disordered" evidence="1">
    <location>
        <begin position="427"/>
        <end position="456"/>
    </location>
</feature>
<dbReference type="EMBL" id="SSMQ01000105">
    <property type="protein sequence ID" value="TKC94686.1"/>
    <property type="molecule type" value="Genomic_DNA"/>
</dbReference>
<feature type="compositionally biased region" description="Pro residues" evidence="1">
    <location>
        <begin position="119"/>
        <end position="130"/>
    </location>
</feature>
<proteinExistence type="predicted"/>
<feature type="compositionally biased region" description="Basic and acidic residues" evidence="1">
    <location>
        <begin position="132"/>
        <end position="148"/>
    </location>
</feature>
<organism evidence="2 3">
    <name type="scientific">Polyangium fumosum</name>
    <dbReference type="NCBI Taxonomy" id="889272"/>
    <lineage>
        <taxon>Bacteria</taxon>
        <taxon>Pseudomonadati</taxon>
        <taxon>Myxococcota</taxon>
        <taxon>Polyangia</taxon>
        <taxon>Polyangiales</taxon>
        <taxon>Polyangiaceae</taxon>
        <taxon>Polyangium</taxon>
    </lineage>
</organism>
<feature type="compositionally biased region" description="Pro residues" evidence="1">
    <location>
        <begin position="242"/>
        <end position="254"/>
    </location>
</feature>
<dbReference type="PRINTS" id="PR01217">
    <property type="entry name" value="PRICHEXTENSN"/>
</dbReference>
<gene>
    <name evidence="2" type="ORF">E8A74_47930</name>
</gene>
<feature type="region of interest" description="Disordered" evidence="1">
    <location>
        <begin position="295"/>
        <end position="414"/>
    </location>
</feature>
<sequence>MMFVGAVLRFFRLWLPVLVAFCVSTWLLGCGATPAHTQDWAQTTRSGQRVFRLCRRHPHVAPDARYWYDLGDRTLRTTRKPLEELLESRAVKVLFIYDPHAPPESRRLLGLAYQDLPCDNPPPPKPPPPEKIAAKEREDERKKDEQPKPKPKPIARSPERCPEPGQARRRGSTGARTCARTLVHTSERSRQASFPIARAPERCPEPGQARRRGDTGARTCARTLVHTSERSRQASFRRAEAPPAPRPVPPPAPKDPSEVNPGEVWQYETWSQTPEETALLERAQECLTGACHARHKNFQPKGGTKPAGRHNGPSLSTGSGSGGGASAPKHAVQPAPKPAAPPAPAPRPKTTVKTTTKPVAKPNGAAAGQAGSGSAADPPPQAKPKRGGENPAAARGREVHKEFKKKVKEKKGEGWRAEERIDVEGGTYIRPDAVTPKGNPIELKPNTPSGRDAGKRQIKKYEEVLKKKGRVIYYDP</sequence>
<reference evidence="2 3" key="1">
    <citation type="submission" date="2019-04" db="EMBL/GenBank/DDBJ databases">
        <authorList>
            <person name="Li Y."/>
            <person name="Wang J."/>
        </authorList>
    </citation>
    <scope>NUCLEOTIDE SEQUENCE [LARGE SCALE GENOMIC DNA]</scope>
    <source>
        <strain evidence="2 3">DSM 14668</strain>
    </source>
</reference>
<dbReference type="Proteomes" id="UP000309215">
    <property type="component" value="Unassembled WGS sequence"/>
</dbReference>
<evidence type="ECO:0000313" key="3">
    <source>
        <dbReference type="Proteomes" id="UP000309215"/>
    </source>
</evidence>
<feature type="compositionally biased region" description="Basic and acidic residues" evidence="1">
    <location>
        <begin position="227"/>
        <end position="240"/>
    </location>
</feature>
<accession>A0A4U1ILA9</accession>
<feature type="region of interest" description="Disordered" evidence="1">
    <location>
        <begin position="114"/>
        <end position="276"/>
    </location>
</feature>
<comment type="caution">
    <text evidence="2">The sequence shown here is derived from an EMBL/GenBank/DDBJ whole genome shotgun (WGS) entry which is preliminary data.</text>
</comment>